<dbReference type="PANTHER" id="PTHR31286">
    <property type="entry name" value="GLYCINE-RICH CELL WALL STRUCTURAL PROTEIN 1.8-LIKE"/>
    <property type="match status" value="1"/>
</dbReference>
<accession>A0AAV5KWX7</accession>
<evidence type="ECO:0000259" key="2">
    <source>
        <dbReference type="PROSITE" id="PS50158"/>
    </source>
</evidence>
<evidence type="ECO:0000313" key="3">
    <source>
        <dbReference type="EMBL" id="GKV28985.1"/>
    </source>
</evidence>
<dbReference type="GO" id="GO:0008270">
    <property type="term" value="F:zinc ion binding"/>
    <property type="evidence" value="ECO:0007669"/>
    <property type="project" value="UniProtKB-KW"/>
</dbReference>
<keyword evidence="4" id="KW-1185">Reference proteome</keyword>
<dbReference type="EMBL" id="BPVZ01000081">
    <property type="protein sequence ID" value="GKV28985.1"/>
    <property type="molecule type" value="Genomic_DNA"/>
</dbReference>
<sequence length="481" mass="52475">MGSTSSPTPANTPAKSTWADIVVDSGKVTLSFHPPEFRNGRLVVPDDVLAVGLKSWNNCLVGNNTLLFQIPDPASREWVLHSKIPWHASQRTLYLQPWKPDLELSKIKPSEMQLCVKIWGVPITLYTPQGLGHVASAIGAPVCLDNATEERVHINYAQCSHRKSLVSPSIRPAATSGSSASNISGSSSPQSVAILSRKLHVEVKMITGASPVQIADPSPPTSPVTFLQAPPALPVMGSTSSPTPANTPAKSTWADVVVDSGKVTLSFHPPEFRNGRLVVPDDVLAVGLKSWNNCLVVESWVLHSKIPWHPSQRTLYLQPWKPDLELSKIKPSEMQLCVKIWGVPITLYTPQGLGHVASAIGAPVCLDNATEERVHINYAQVCVEVDADKVADLPSLIPIDGVNQQPIELLFECPWLPVHCGNCKKEGHLKRDCTKKLQRGPTKKQEWKVISRNKTDEELEKVATVASTSHSSFARSKRCEL</sequence>
<dbReference type="PROSITE" id="PS50158">
    <property type="entry name" value="ZF_CCHC"/>
    <property type="match status" value="1"/>
</dbReference>
<dbReference type="InterPro" id="IPR001878">
    <property type="entry name" value="Znf_CCHC"/>
</dbReference>
<dbReference type="AlphaFoldDB" id="A0AAV5KWX7"/>
<gene>
    <name evidence="3" type="ORF">SLEP1_g37968</name>
</gene>
<dbReference type="GO" id="GO:0003676">
    <property type="term" value="F:nucleic acid binding"/>
    <property type="evidence" value="ECO:0007669"/>
    <property type="project" value="InterPro"/>
</dbReference>
<evidence type="ECO:0000313" key="4">
    <source>
        <dbReference type="Proteomes" id="UP001054252"/>
    </source>
</evidence>
<dbReference type="PANTHER" id="PTHR31286:SF180">
    <property type="entry name" value="OS10G0362600 PROTEIN"/>
    <property type="match status" value="1"/>
</dbReference>
<protein>
    <recommendedName>
        <fullName evidence="2">CCHC-type domain-containing protein</fullName>
    </recommendedName>
</protein>
<evidence type="ECO:0000256" key="1">
    <source>
        <dbReference type="PROSITE-ProRule" id="PRU00047"/>
    </source>
</evidence>
<reference evidence="3 4" key="1">
    <citation type="journal article" date="2021" name="Commun. Biol.">
        <title>The genome of Shorea leprosula (Dipterocarpaceae) highlights the ecological relevance of drought in aseasonal tropical rainforests.</title>
        <authorList>
            <person name="Ng K.K.S."/>
            <person name="Kobayashi M.J."/>
            <person name="Fawcett J.A."/>
            <person name="Hatakeyama M."/>
            <person name="Paape T."/>
            <person name="Ng C.H."/>
            <person name="Ang C.C."/>
            <person name="Tnah L.H."/>
            <person name="Lee C.T."/>
            <person name="Nishiyama T."/>
            <person name="Sese J."/>
            <person name="O'Brien M.J."/>
            <person name="Copetti D."/>
            <person name="Mohd Noor M.I."/>
            <person name="Ong R.C."/>
            <person name="Putra M."/>
            <person name="Sireger I.Z."/>
            <person name="Indrioko S."/>
            <person name="Kosugi Y."/>
            <person name="Izuno A."/>
            <person name="Isagi Y."/>
            <person name="Lee S.L."/>
            <person name="Shimizu K.K."/>
        </authorList>
    </citation>
    <scope>NUCLEOTIDE SEQUENCE [LARGE SCALE GENOMIC DNA]</scope>
    <source>
        <strain evidence="3">214</strain>
    </source>
</reference>
<organism evidence="3 4">
    <name type="scientific">Rubroshorea leprosula</name>
    <dbReference type="NCBI Taxonomy" id="152421"/>
    <lineage>
        <taxon>Eukaryota</taxon>
        <taxon>Viridiplantae</taxon>
        <taxon>Streptophyta</taxon>
        <taxon>Embryophyta</taxon>
        <taxon>Tracheophyta</taxon>
        <taxon>Spermatophyta</taxon>
        <taxon>Magnoliopsida</taxon>
        <taxon>eudicotyledons</taxon>
        <taxon>Gunneridae</taxon>
        <taxon>Pentapetalae</taxon>
        <taxon>rosids</taxon>
        <taxon>malvids</taxon>
        <taxon>Malvales</taxon>
        <taxon>Dipterocarpaceae</taxon>
        <taxon>Rubroshorea</taxon>
    </lineage>
</organism>
<name>A0AAV5KWX7_9ROSI</name>
<dbReference type="InterPro" id="IPR040256">
    <property type="entry name" value="At4g02000-like"/>
</dbReference>
<keyword evidence="1" id="KW-0862">Zinc</keyword>
<comment type="caution">
    <text evidence="3">The sequence shown here is derived from an EMBL/GenBank/DDBJ whole genome shotgun (WGS) entry which is preliminary data.</text>
</comment>
<keyword evidence="1" id="KW-0479">Metal-binding</keyword>
<feature type="domain" description="CCHC-type" evidence="2">
    <location>
        <begin position="420"/>
        <end position="435"/>
    </location>
</feature>
<keyword evidence="1" id="KW-0863">Zinc-finger</keyword>
<proteinExistence type="predicted"/>
<dbReference type="Proteomes" id="UP001054252">
    <property type="component" value="Unassembled WGS sequence"/>
</dbReference>